<keyword evidence="2" id="KW-0058">Aromatic hydrocarbons catabolism</keyword>
<accession>A0A1H9KTH6</accession>
<evidence type="ECO:0000313" key="6">
    <source>
        <dbReference type="Proteomes" id="UP000199051"/>
    </source>
</evidence>
<reference evidence="6" key="1">
    <citation type="submission" date="2016-10" db="EMBL/GenBank/DDBJ databases">
        <authorList>
            <person name="Varghese N."/>
            <person name="Submissions S."/>
        </authorList>
    </citation>
    <scope>NUCLEOTIDE SEQUENCE [LARGE SCALE GENOMIC DNA]</scope>
    <source>
        <strain evidence="6">DSM 44260</strain>
    </source>
</reference>
<dbReference type="PRINTS" id="PR00412">
    <property type="entry name" value="EPOXHYDRLASE"/>
</dbReference>
<comment type="similarity">
    <text evidence="1">Belongs to the peptidase S33 family.</text>
</comment>
<dbReference type="Gene3D" id="3.40.50.1820">
    <property type="entry name" value="alpha/beta hydrolase"/>
    <property type="match status" value="1"/>
</dbReference>
<dbReference type="PIRSF" id="PIRSF001112">
    <property type="entry name" value="Epoxide_hydrolase"/>
    <property type="match status" value="1"/>
</dbReference>
<dbReference type="PANTHER" id="PTHR21661">
    <property type="entry name" value="EPOXIDE HYDROLASE 1-RELATED"/>
    <property type="match status" value="1"/>
</dbReference>
<dbReference type="EMBL" id="FOGI01000001">
    <property type="protein sequence ID" value="SER02442.1"/>
    <property type="molecule type" value="Genomic_DNA"/>
</dbReference>
<name>A0A1H9KTH6_9PSEU</name>
<evidence type="ECO:0000256" key="2">
    <source>
        <dbReference type="ARBA" id="ARBA00022797"/>
    </source>
</evidence>
<sequence>MEPLPFRVFVDEAELASLRGRLRGTRWPPAPGGVGWDLGIDPEYLREVVRYWADEFDWRAQERRLNGFAHFHMRVSDVEVHFVHERAAGGSGVPIVLTHGWPSTFAEYLPVVPLLTARGFDVVVPSLPGYGFTARPDHPHTMRDTARLWRDLMHGLGYSRFAAHGGDFGAGVTTFLGLDFPDDLLGLHLSNLELDPYLGPGSHPLSDAERALIAAEEDFVSREGGYHLVQSTKPLTLGHALADSPTGLAAWILEKWHAWSDSRGSLEPHFTRDDLLTTLTLFWTTNTITSSLLDFHDNRPLYDLPLPQIPTPTAIALFNNEHTHHGHIPRTWAARLYNLHRWNTMPTGGHFAATEEPEALAADLAAFFL</sequence>
<gene>
    <name evidence="5" type="ORF">SAMN04487818_101317</name>
</gene>
<feature type="domain" description="Epoxide hydrolase N-terminal" evidence="4">
    <location>
        <begin position="5"/>
        <end position="108"/>
    </location>
</feature>
<dbReference type="AlphaFoldDB" id="A0A1H9KTH6"/>
<dbReference type="SUPFAM" id="SSF53474">
    <property type="entry name" value="alpha/beta-Hydrolases"/>
    <property type="match status" value="1"/>
</dbReference>
<protein>
    <submittedName>
        <fullName evidence="5">Pimeloyl-ACP methyl ester carboxylesterase</fullName>
    </submittedName>
</protein>
<dbReference type="InterPro" id="IPR016292">
    <property type="entry name" value="Epoxide_hydrolase"/>
</dbReference>
<evidence type="ECO:0000256" key="3">
    <source>
        <dbReference type="ARBA" id="ARBA00022801"/>
    </source>
</evidence>
<dbReference type="PANTHER" id="PTHR21661:SF35">
    <property type="entry name" value="EPOXIDE HYDROLASE"/>
    <property type="match status" value="1"/>
</dbReference>
<evidence type="ECO:0000256" key="1">
    <source>
        <dbReference type="ARBA" id="ARBA00010088"/>
    </source>
</evidence>
<dbReference type="GO" id="GO:0097176">
    <property type="term" value="P:epoxide metabolic process"/>
    <property type="evidence" value="ECO:0007669"/>
    <property type="project" value="TreeGrafter"/>
</dbReference>
<dbReference type="InterPro" id="IPR029058">
    <property type="entry name" value="AB_hydrolase_fold"/>
</dbReference>
<evidence type="ECO:0000313" key="5">
    <source>
        <dbReference type="EMBL" id="SER02442.1"/>
    </source>
</evidence>
<dbReference type="GO" id="GO:0004301">
    <property type="term" value="F:epoxide hydrolase activity"/>
    <property type="evidence" value="ECO:0007669"/>
    <property type="project" value="TreeGrafter"/>
</dbReference>
<dbReference type="Proteomes" id="UP000199051">
    <property type="component" value="Unassembled WGS sequence"/>
</dbReference>
<dbReference type="Pfam" id="PF06441">
    <property type="entry name" value="EHN"/>
    <property type="match status" value="1"/>
</dbReference>
<keyword evidence="3" id="KW-0378">Hydrolase</keyword>
<proteinExistence type="inferred from homology"/>
<organism evidence="5 6">
    <name type="scientific">Actinokineospora terrae</name>
    <dbReference type="NCBI Taxonomy" id="155974"/>
    <lineage>
        <taxon>Bacteria</taxon>
        <taxon>Bacillati</taxon>
        <taxon>Actinomycetota</taxon>
        <taxon>Actinomycetes</taxon>
        <taxon>Pseudonocardiales</taxon>
        <taxon>Pseudonocardiaceae</taxon>
        <taxon>Actinokineospora</taxon>
    </lineage>
</organism>
<dbReference type="InterPro" id="IPR010497">
    <property type="entry name" value="Epoxide_hydro_N"/>
</dbReference>
<evidence type="ECO:0000259" key="4">
    <source>
        <dbReference type="Pfam" id="PF06441"/>
    </source>
</evidence>
<dbReference type="STRING" id="155974.SAMN04487818_101317"/>
<keyword evidence="6" id="KW-1185">Reference proteome</keyword>
<dbReference type="RefSeq" id="WP_092774929.1">
    <property type="nucleotide sequence ID" value="NZ_FOGI01000001.1"/>
</dbReference>
<dbReference type="InterPro" id="IPR000639">
    <property type="entry name" value="Epox_hydrolase-like"/>
</dbReference>